<evidence type="ECO:0000313" key="3">
    <source>
        <dbReference type="Proteomes" id="UP000199109"/>
    </source>
</evidence>
<dbReference type="EMBL" id="FNAO01000008">
    <property type="protein sequence ID" value="SDE84459.1"/>
    <property type="molecule type" value="Genomic_DNA"/>
</dbReference>
<keyword evidence="3" id="KW-1185">Reference proteome</keyword>
<protein>
    <submittedName>
        <fullName evidence="2">Uncharacterized protein</fullName>
    </submittedName>
</protein>
<proteinExistence type="predicted"/>
<reference evidence="2 3" key="1">
    <citation type="submission" date="2016-10" db="EMBL/GenBank/DDBJ databases">
        <authorList>
            <person name="de Groot N.N."/>
        </authorList>
    </citation>
    <scope>NUCLEOTIDE SEQUENCE [LARGE SCALE GENOMIC DNA]</scope>
    <source>
        <strain evidence="2 3">DSM 23421</strain>
    </source>
</reference>
<sequence length="79" mass="8791">MKTIATLIFVLFIGVTALARTAEETVKLDAIEITVTVKTYSDEVSLKPTTEVARLYKRINTKVKKELTFTTNANRAKTA</sequence>
<evidence type="ECO:0000313" key="2">
    <source>
        <dbReference type="EMBL" id="SDE84459.1"/>
    </source>
</evidence>
<organism evidence="2 3">
    <name type="scientific">Pricia antarctica</name>
    <dbReference type="NCBI Taxonomy" id="641691"/>
    <lineage>
        <taxon>Bacteria</taxon>
        <taxon>Pseudomonadati</taxon>
        <taxon>Bacteroidota</taxon>
        <taxon>Flavobacteriia</taxon>
        <taxon>Flavobacteriales</taxon>
        <taxon>Flavobacteriaceae</taxon>
        <taxon>Pricia</taxon>
    </lineage>
</organism>
<evidence type="ECO:0000256" key="1">
    <source>
        <dbReference type="SAM" id="SignalP"/>
    </source>
</evidence>
<feature type="signal peptide" evidence="1">
    <location>
        <begin position="1"/>
        <end position="22"/>
    </location>
</feature>
<dbReference type="OrthoDB" id="1448236at2"/>
<dbReference type="RefSeq" id="WP_091871158.1">
    <property type="nucleotide sequence ID" value="NZ_FNAO01000008.1"/>
</dbReference>
<feature type="chain" id="PRO_5011563025" evidence="1">
    <location>
        <begin position="23"/>
        <end position="79"/>
    </location>
</feature>
<keyword evidence="1" id="KW-0732">Signal</keyword>
<gene>
    <name evidence="2" type="ORF">SAMN05421636_10820</name>
</gene>
<name>A0A1G7G8U1_9FLAO</name>
<dbReference type="Proteomes" id="UP000199109">
    <property type="component" value="Unassembled WGS sequence"/>
</dbReference>
<accession>A0A1G7G8U1</accession>
<dbReference type="AlphaFoldDB" id="A0A1G7G8U1"/>